<dbReference type="GO" id="GO:0046872">
    <property type="term" value="F:metal ion binding"/>
    <property type="evidence" value="ECO:0007669"/>
    <property type="project" value="UniProtKB-UniRule"/>
</dbReference>
<dbReference type="CDD" id="cd00290">
    <property type="entry name" value="cytochrome_b_C"/>
    <property type="match status" value="1"/>
</dbReference>
<dbReference type="InterPro" id="IPR016174">
    <property type="entry name" value="Di-haem_cyt_TM"/>
</dbReference>
<evidence type="ECO:0000256" key="9">
    <source>
        <dbReference type="ARBA" id="ARBA00022982"/>
    </source>
</evidence>
<dbReference type="InterPro" id="IPR027387">
    <property type="entry name" value="Cytb/b6-like_sf"/>
</dbReference>
<dbReference type="GO" id="GO:0008121">
    <property type="term" value="F:quinol-cytochrome-c reductase activity"/>
    <property type="evidence" value="ECO:0007669"/>
    <property type="project" value="InterPro"/>
</dbReference>
<comment type="subcellular location">
    <subcellularLocation>
        <location evidence="1">Mitochondrion inner membrane</location>
        <topology evidence="1">Multi-pass membrane protein</topology>
    </subcellularLocation>
</comment>
<keyword evidence="9 17" id="KW-0249">Electron transport</keyword>
<evidence type="ECO:0000256" key="2">
    <source>
        <dbReference type="ARBA" id="ARBA00013531"/>
    </source>
</evidence>
<dbReference type="EMBL" id="AF538047">
    <property type="protein sequence ID" value="AAN04073.1"/>
    <property type="molecule type" value="Genomic_DNA"/>
</dbReference>
<gene>
    <name evidence="20" type="primary">cob</name>
</gene>
<evidence type="ECO:0000256" key="16">
    <source>
        <dbReference type="PIRSR" id="PIRSR038885-2"/>
    </source>
</evidence>
<evidence type="ECO:0000256" key="5">
    <source>
        <dbReference type="ARBA" id="ARBA00022660"/>
    </source>
</evidence>
<dbReference type="InterPro" id="IPR005797">
    <property type="entry name" value="Cyt_b/b6_N"/>
</dbReference>
<dbReference type="Pfam" id="PF00033">
    <property type="entry name" value="Cytochrome_B"/>
    <property type="match status" value="1"/>
</dbReference>
<evidence type="ECO:0000256" key="13">
    <source>
        <dbReference type="ARBA" id="ARBA00023136"/>
    </source>
</evidence>
<accession>Q8M0B9</accession>
<dbReference type="Gene3D" id="1.20.810.10">
    <property type="entry name" value="Cytochrome Bc1 Complex, Chain C"/>
    <property type="match status" value="1"/>
</dbReference>
<proteinExistence type="inferred from homology"/>
<comment type="cofactor">
    <cofactor evidence="17">
        <name>heme b</name>
        <dbReference type="ChEBI" id="CHEBI:60344"/>
    </cofactor>
    <text evidence="17">Binds 2 heme groups non-covalently.</text>
</comment>
<evidence type="ECO:0000256" key="4">
    <source>
        <dbReference type="ARBA" id="ARBA00022617"/>
    </source>
</evidence>
<dbReference type="PROSITE" id="PS51003">
    <property type="entry name" value="CYTB_CTER"/>
    <property type="match status" value="1"/>
</dbReference>
<dbReference type="GO" id="GO:0005743">
    <property type="term" value="C:mitochondrial inner membrane"/>
    <property type="evidence" value="ECO:0007669"/>
    <property type="project" value="UniProtKB-SubCell"/>
</dbReference>
<feature type="binding site" description="axial binding residue" evidence="16">
    <location>
        <position position="198"/>
    </location>
    <ligand>
        <name>heme b</name>
        <dbReference type="ChEBI" id="CHEBI:60344"/>
        <label>b566</label>
    </ligand>
    <ligandPart>
        <name>Fe</name>
        <dbReference type="ChEBI" id="CHEBI:18248"/>
    </ligandPart>
</feature>
<dbReference type="SUPFAM" id="SSF81342">
    <property type="entry name" value="Transmembrane di-heme cytochromes"/>
    <property type="match status" value="1"/>
</dbReference>
<evidence type="ECO:0000256" key="6">
    <source>
        <dbReference type="ARBA" id="ARBA00022692"/>
    </source>
</evidence>
<feature type="binding site" description="axial binding residue" evidence="16">
    <location>
        <position position="97"/>
    </location>
    <ligand>
        <name>heme b</name>
        <dbReference type="ChEBI" id="CHEBI:60344"/>
        <label>b566</label>
    </ligand>
    <ligandPart>
        <name>Fe</name>
        <dbReference type="ChEBI" id="CHEBI:18248"/>
    </ligandPart>
</feature>
<feature type="transmembrane region" description="Helical" evidence="17">
    <location>
        <begin position="290"/>
        <end position="310"/>
    </location>
</feature>
<dbReference type="PIRSF" id="PIRSF038885">
    <property type="entry name" value="COB"/>
    <property type="match status" value="1"/>
</dbReference>
<evidence type="ECO:0000259" key="18">
    <source>
        <dbReference type="PROSITE" id="PS51002"/>
    </source>
</evidence>
<organism evidence="20">
    <name type="scientific">Amoebidium parasiticum</name>
    <dbReference type="NCBI Taxonomy" id="4881"/>
    <lineage>
        <taxon>Eukaryota</taxon>
        <taxon>Ichthyosporea</taxon>
        <taxon>Ichthyophonida</taxon>
        <taxon>Amoebidiaceae</taxon>
        <taxon>Amoebidium</taxon>
    </lineage>
</organism>
<dbReference type="InterPro" id="IPR030689">
    <property type="entry name" value="Cytochrome_b"/>
</dbReference>
<protein>
    <recommendedName>
        <fullName evidence="2 17">Cytochrome b</fullName>
    </recommendedName>
</protein>
<dbReference type="InterPro" id="IPR048260">
    <property type="entry name" value="Cytochrome_b_C_euk/bac"/>
</dbReference>
<keyword evidence="7 16" id="KW-0479">Metal-binding</keyword>
<keyword evidence="6 17" id="KW-0812">Transmembrane</keyword>
<sequence>MSRILKKDPILSIVNGMIVDLAAPSNISYLWNFGSLLGICLVVQILTGVFLAMHYTAHVDLAFQSVEHIMRDVNKGWLIRYLHANGASMFFIMVYLHIARGLYHGSYTTPRKLLWSVGVIIFLLMMGIAFIGYVLPWGQMSFWGATVITNMLSAIPVIGNELVQWVWGGFSVDNATLNRFYSFHYLFPFLLAALVVVHLLALHVDGSSNPLGVSSNVDKVPFHAYYSYKDLFGAVLFFIFFAIFVFYFPNLLGHSDNYLEADPLVTPAHIQPEWYFLPFYAILRAIPNKLLGVIAMVAAILILLIMPFVHTSIIRSSAFRPLYKKAFWFFAANFVLLTWLGGKPAEVPFNLIAQISTFFYFFYFVVLTPLIGWLETSAVASYRSK</sequence>
<keyword evidence="13 17" id="KW-0472">Membrane</keyword>
<comment type="function">
    <text evidence="17">Component of the ubiquinol-cytochrome c reductase complex (complex III or cytochrome b-c1 complex) that is part of the mitochondrial respiratory chain. The b-c1 complex mediates electron transfer from ubiquinol to cytochrome c. Contributes to the generation of a proton gradient across the mitochondrial membrane that is then used for ATP synthesis.</text>
</comment>
<evidence type="ECO:0000256" key="12">
    <source>
        <dbReference type="ARBA" id="ARBA00023128"/>
    </source>
</evidence>
<comment type="cofactor">
    <cofactor evidence="16">
        <name>heme</name>
        <dbReference type="ChEBI" id="CHEBI:30413"/>
    </cofactor>
    <text evidence="16">Binds 2 heme groups non-covalently.</text>
</comment>
<feature type="transmembrane region" description="Helical" evidence="17">
    <location>
        <begin position="360"/>
        <end position="382"/>
    </location>
</feature>
<dbReference type="PROSITE" id="PS51002">
    <property type="entry name" value="CYTB_NTER"/>
    <property type="match status" value="1"/>
</dbReference>
<feature type="transmembrane region" description="Helical" evidence="17">
    <location>
        <begin position="78"/>
        <end position="98"/>
    </location>
</feature>
<dbReference type="Pfam" id="PF00032">
    <property type="entry name" value="Cytochrom_B_C"/>
    <property type="match status" value="1"/>
</dbReference>
<keyword evidence="8" id="KW-0999">Mitochondrion inner membrane</keyword>
<evidence type="ECO:0000256" key="7">
    <source>
        <dbReference type="ARBA" id="ARBA00022723"/>
    </source>
</evidence>
<dbReference type="CDD" id="cd00284">
    <property type="entry name" value="Cytochrome_b_N"/>
    <property type="match status" value="1"/>
</dbReference>
<feature type="domain" description="Cytochrome b/b6 N-terminal region profile" evidence="18">
    <location>
        <begin position="1"/>
        <end position="211"/>
    </location>
</feature>
<keyword evidence="10 17" id="KW-1133">Transmembrane helix</keyword>
<evidence type="ECO:0000256" key="17">
    <source>
        <dbReference type="RuleBase" id="RU362117"/>
    </source>
</evidence>
<dbReference type="GO" id="GO:0045275">
    <property type="term" value="C:respiratory chain complex III"/>
    <property type="evidence" value="ECO:0007669"/>
    <property type="project" value="InterPro"/>
</dbReference>
<geneLocation type="mitochondrion" evidence="20"/>
<dbReference type="SUPFAM" id="SSF81648">
    <property type="entry name" value="a domain/subunit of cytochrome bc1 complex (Ubiquinol-cytochrome c reductase)"/>
    <property type="match status" value="1"/>
</dbReference>
<keyword evidence="5 17" id="KW-0679">Respiratory chain</keyword>
<keyword evidence="3 17" id="KW-0813">Transport</keyword>
<feature type="transmembrane region" description="Helical" evidence="17">
    <location>
        <begin position="142"/>
        <end position="163"/>
    </location>
</feature>
<keyword evidence="20" id="KW-0560">Oxidoreductase</keyword>
<dbReference type="AlphaFoldDB" id="Q8M0B9"/>
<evidence type="ECO:0000256" key="3">
    <source>
        <dbReference type="ARBA" id="ARBA00022448"/>
    </source>
</evidence>
<evidence type="ECO:0000256" key="1">
    <source>
        <dbReference type="ARBA" id="ARBA00004448"/>
    </source>
</evidence>
<evidence type="ECO:0000256" key="8">
    <source>
        <dbReference type="ARBA" id="ARBA00022792"/>
    </source>
</evidence>
<evidence type="ECO:0000256" key="10">
    <source>
        <dbReference type="ARBA" id="ARBA00022989"/>
    </source>
</evidence>
<dbReference type="PANTHER" id="PTHR19271:SF16">
    <property type="entry name" value="CYTOCHROME B"/>
    <property type="match status" value="1"/>
</dbReference>
<dbReference type="PANTHER" id="PTHR19271">
    <property type="entry name" value="CYTOCHROME B"/>
    <property type="match status" value="1"/>
</dbReference>
<name>Q8M0B9_AMOPA</name>
<feature type="binding site" evidence="15">
    <location>
        <position position="203"/>
    </location>
    <ligand>
        <name>a ubiquinone</name>
        <dbReference type="ChEBI" id="CHEBI:16389"/>
    </ligand>
</feature>
<keyword evidence="12 17" id="KW-0496">Mitochondrion</keyword>
<evidence type="ECO:0000259" key="19">
    <source>
        <dbReference type="PROSITE" id="PS51003"/>
    </source>
</evidence>
<feature type="transmembrane region" description="Helical" evidence="17">
    <location>
        <begin position="231"/>
        <end position="249"/>
    </location>
</feature>
<feature type="transmembrane region" description="Helical" evidence="17">
    <location>
        <begin position="36"/>
        <end position="57"/>
    </location>
</feature>
<feature type="transmembrane region" description="Helical" evidence="17">
    <location>
        <begin position="183"/>
        <end position="202"/>
    </location>
</feature>
<dbReference type="InterPro" id="IPR005798">
    <property type="entry name" value="Cyt_b/b6_C"/>
</dbReference>
<feature type="binding site" description="axial binding residue" evidence="16">
    <location>
        <position position="184"/>
    </location>
    <ligand>
        <name>heme b</name>
        <dbReference type="ChEBI" id="CHEBI:60344"/>
        <label>b562</label>
    </ligand>
    <ligandPart>
        <name>Fe</name>
        <dbReference type="ChEBI" id="CHEBI:18248"/>
    </ligandPart>
</feature>
<evidence type="ECO:0000256" key="15">
    <source>
        <dbReference type="PIRSR" id="PIRSR038885-1"/>
    </source>
</evidence>
<evidence type="ECO:0000256" key="14">
    <source>
        <dbReference type="ARBA" id="ARBA00061233"/>
    </source>
</evidence>
<feature type="transmembrane region" description="Helical" evidence="17">
    <location>
        <begin position="113"/>
        <end position="135"/>
    </location>
</feature>
<dbReference type="GO" id="GO:0016491">
    <property type="term" value="F:oxidoreductase activity"/>
    <property type="evidence" value="ECO:0007669"/>
    <property type="project" value="UniProtKB-UniRule"/>
</dbReference>
<keyword evidence="11 16" id="KW-0408">Iron</keyword>
<dbReference type="InterPro" id="IPR048259">
    <property type="entry name" value="Cytochrome_b_N_euk/bac"/>
</dbReference>
<dbReference type="FunFam" id="1.20.810.10:FF:000002">
    <property type="entry name" value="Cytochrome b"/>
    <property type="match status" value="1"/>
</dbReference>
<dbReference type="GO" id="GO:0006122">
    <property type="term" value="P:mitochondrial electron transport, ubiquinol to cytochrome c"/>
    <property type="evidence" value="ECO:0007669"/>
    <property type="project" value="TreeGrafter"/>
</dbReference>
<feature type="domain" description="Cytochrome b/b6 C-terminal region profile" evidence="19">
    <location>
        <begin position="212"/>
        <end position="382"/>
    </location>
</feature>
<feature type="transmembrane region" description="Helical" evidence="17">
    <location>
        <begin position="322"/>
        <end position="340"/>
    </location>
</feature>
<dbReference type="InterPro" id="IPR036150">
    <property type="entry name" value="Cyt_b/b6_C_sf"/>
</dbReference>
<keyword evidence="4 16" id="KW-0349">Heme</keyword>
<evidence type="ECO:0000313" key="20">
    <source>
        <dbReference type="EMBL" id="AAN04073.1"/>
    </source>
</evidence>
<feature type="binding site" description="axial binding residue" evidence="16">
    <location>
        <position position="83"/>
    </location>
    <ligand>
        <name>heme b</name>
        <dbReference type="ChEBI" id="CHEBI:60344"/>
        <label>b562</label>
    </ligand>
    <ligandPart>
        <name>Fe</name>
        <dbReference type="ChEBI" id="CHEBI:18248"/>
    </ligandPart>
</feature>
<evidence type="ECO:0000256" key="11">
    <source>
        <dbReference type="ARBA" id="ARBA00023004"/>
    </source>
</evidence>
<comment type="similarity">
    <text evidence="14 17">Belongs to the cytochrome b family.</text>
</comment>
<reference evidence="20" key="1">
    <citation type="journal article" date="2002" name="Curr. Biol.">
        <title>The closest unicellular relatives of animals.</title>
        <authorList>
            <person name="Lang B.F."/>
            <person name="O'Kelly C."/>
            <person name="Nerad T."/>
            <person name="Gray M.W."/>
            <person name="Burger G."/>
        </authorList>
    </citation>
    <scope>NUCLEOTIDE SEQUENCE</scope>
    <source>
        <strain evidence="20">JAP-7-2</strain>
    </source>
</reference>